<accession>A0A7J6BMN6</accession>
<comment type="caution">
    <text evidence="2">The sequence shown here is derived from an EMBL/GenBank/DDBJ whole genome shotgun (WGS) entry which is preliminary data.</text>
</comment>
<evidence type="ECO:0000313" key="3">
    <source>
        <dbReference type="Proteomes" id="UP000579812"/>
    </source>
</evidence>
<name>A0A7J6BMN6_9TELE</name>
<feature type="compositionally biased region" description="Basic and acidic residues" evidence="1">
    <location>
        <begin position="59"/>
        <end position="75"/>
    </location>
</feature>
<reference evidence="2 3" key="1">
    <citation type="submission" date="2020-04" db="EMBL/GenBank/DDBJ databases">
        <title>Chromosome-level genome assembly of a cyprinid fish Onychostoma macrolepis by integration of Nanopore Sequencing, Bionano and Hi-C technology.</title>
        <authorList>
            <person name="Wang D."/>
        </authorList>
    </citation>
    <scope>NUCLEOTIDE SEQUENCE [LARGE SCALE GENOMIC DNA]</scope>
    <source>
        <strain evidence="2">SWU-2019</strain>
        <tissue evidence="2">Muscle</tissue>
    </source>
</reference>
<dbReference type="Proteomes" id="UP000579812">
    <property type="component" value="Unassembled WGS sequence"/>
</dbReference>
<dbReference type="AlphaFoldDB" id="A0A7J6BMN6"/>
<evidence type="ECO:0000256" key="1">
    <source>
        <dbReference type="SAM" id="MobiDB-lite"/>
    </source>
</evidence>
<protein>
    <submittedName>
        <fullName evidence="2">Uncharacterized protein</fullName>
    </submittedName>
</protein>
<organism evidence="2 3">
    <name type="scientific">Onychostoma macrolepis</name>
    <dbReference type="NCBI Taxonomy" id="369639"/>
    <lineage>
        <taxon>Eukaryota</taxon>
        <taxon>Metazoa</taxon>
        <taxon>Chordata</taxon>
        <taxon>Craniata</taxon>
        <taxon>Vertebrata</taxon>
        <taxon>Euteleostomi</taxon>
        <taxon>Actinopterygii</taxon>
        <taxon>Neopterygii</taxon>
        <taxon>Teleostei</taxon>
        <taxon>Ostariophysi</taxon>
        <taxon>Cypriniformes</taxon>
        <taxon>Cyprinidae</taxon>
        <taxon>Acrossocheilinae</taxon>
        <taxon>Onychostoma</taxon>
    </lineage>
</organism>
<dbReference type="EMBL" id="JAAMOB010000023">
    <property type="protein sequence ID" value="KAF4096299.1"/>
    <property type="molecule type" value="Genomic_DNA"/>
</dbReference>
<feature type="region of interest" description="Disordered" evidence="1">
    <location>
        <begin position="1"/>
        <end position="20"/>
    </location>
</feature>
<proteinExistence type="predicted"/>
<keyword evidence="3" id="KW-1185">Reference proteome</keyword>
<feature type="region of interest" description="Disordered" evidence="1">
    <location>
        <begin position="59"/>
        <end position="86"/>
    </location>
</feature>
<sequence>MSSSAKFTMTGNTGVASMTAGDSDSCEGTLGWQPTYEGVLEQPPQVQTLGILPLGQVLHENRPERKGRTGADRRESKRKIRSFKESGVDLRENRRALAGEKLGKPGNRAGTGGGWLDTPYYDKDYRGSQPCYNVTKEKRPSARKEKFVQLTVSLANDLDKHKVWCPADEMYITGVPYDNEQITEEPTEVFTVVMHFKINILACSHPDYDWISGIEVELHKKQPEVKVVRRGLLRKCKAAPDRASELCSQDKCRGRCLWRA</sequence>
<gene>
    <name evidence="2" type="ORF">G5714_022268</name>
</gene>
<evidence type="ECO:0000313" key="2">
    <source>
        <dbReference type="EMBL" id="KAF4096299.1"/>
    </source>
</evidence>